<evidence type="ECO:0000256" key="1">
    <source>
        <dbReference type="ARBA" id="ARBA00022723"/>
    </source>
</evidence>
<feature type="domain" description="C3H1-type" evidence="7">
    <location>
        <begin position="141"/>
        <end position="169"/>
    </location>
</feature>
<dbReference type="Pfam" id="PF00642">
    <property type="entry name" value="zf-CCCH"/>
    <property type="match status" value="5"/>
</dbReference>
<evidence type="ECO:0000313" key="8">
    <source>
        <dbReference type="EnsemblPlants" id="Kaladp0015s0107.1.v1.1"/>
    </source>
</evidence>
<organism evidence="8 9">
    <name type="scientific">Kalanchoe fedtschenkoi</name>
    <name type="common">Lavender scallops</name>
    <name type="synonym">South American air plant</name>
    <dbReference type="NCBI Taxonomy" id="63787"/>
    <lineage>
        <taxon>Eukaryota</taxon>
        <taxon>Viridiplantae</taxon>
        <taxon>Streptophyta</taxon>
        <taxon>Embryophyta</taxon>
        <taxon>Tracheophyta</taxon>
        <taxon>Spermatophyta</taxon>
        <taxon>Magnoliopsida</taxon>
        <taxon>eudicotyledons</taxon>
        <taxon>Gunneridae</taxon>
        <taxon>Pentapetalae</taxon>
        <taxon>Saxifragales</taxon>
        <taxon>Crassulaceae</taxon>
        <taxon>Kalanchoe</taxon>
    </lineage>
</organism>
<feature type="zinc finger region" description="C3H1-type" evidence="5">
    <location>
        <begin position="49"/>
        <end position="77"/>
    </location>
</feature>
<sequence>MDMYGRGQERIGSESDRNPVEWDPAGGVTGLEESMMRMGLRGAETYPERPGVADCDHYMRTGYCGFGIRCRFNHPQDRSKVVVAMRYGGGEYPERPGEPVCQFYMKTGTCKFGRSCKFHHPKNGSGSVSQVPLNIFGYPLRPGEIECSYYLKTGQCKFGVTCKFHHPQPAGMPMPPTSAPTFYPAVQSSPEQFGESSTQWKVDRTLLPGSYVQGSYGPMLIPPGVVPVPSWAPYSGSVGSVPSTAAESAAVPYPPPMLPPYAGTPSGQVVQAFPERPGEPECQYYLRTGDCKYGLSCKYHHPKQWNIPSANYALSPLGLPLRPGTEPCRFYIQTGYCKFGSTCKFDHPMDTMGYNLVPPSPSNIPVPQHPIQTTPLLPPPFSTTSDLIPSSNEPPYPGITTSSSSGALLPHISSKATRQGGEPVRRNSS</sequence>
<feature type="compositionally biased region" description="Basic and acidic residues" evidence="6">
    <location>
        <begin position="7"/>
        <end position="20"/>
    </location>
</feature>
<evidence type="ECO:0000256" key="2">
    <source>
        <dbReference type="ARBA" id="ARBA00022771"/>
    </source>
</evidence>
<feature type="region of interest" description="Disordered" evidence="6">
    <location>
        <begin position="367"/>
        <end position="429"/>
    </location>
</feature>
<keyword evidence="3 5" id="KW-0862">Zinc</keyword>
<evidence type="ECO:0000256" key="4">
    <source>
        <dbReference type="ARBA" id="ARBA00023125"/>
    </source>
</evidence>
<dbReference type="SMART" id="SM00356">
    <property type="entry name" value="ZnF_C3H1"/>
    <property type="match status" value="5"/>
</dbReference>
<dbReference type="OMA" id="PPSANCN"/>
<feature type="domain" description="C3H1-type" evidence="7">
    <location>
        <begin position="95"/>
        <end position="123"/>
    </location>
</feature>
<keyword evidence="1 5" id="KW-0479">Metal-binding</keyword>
<evidence type="ECO:0000256" key="6">
    <source>
        <dbReference type="SAM" id="MobiDB-lite"/>
    </source>
</evidence>
<dbReference type="GO" id="GO:0003677">
    <property type="term" value="F:DNA binding"/>
    <property type="evidence" value="ECO:0007669"/>
    <property type="project" value="UniProtKB-KW"/>
</dbReference>
<feature type="zinc finger region" description="C3H1-type" evidence="5">
    <location>
        <begin position="322"/>
        <end position="350"/>
    </location>
</feature>
<dbReference type="Proteomes" id="UP000594263">
    <property type="component" value="Unplaced"/>
</dbReference>
<evidence type="ECO:0000256" key="5">
    <source>
        <dbReference type="PROSITE-ProRule" id="PRU00723"/>
    </source>
</evidence>
<feature type="region of interest" description="Disordered" evidence="6">
    <location>
        <begin position="1"/>
        <end position="28"/>
    </location>
</feature>
<reference evidence="8" key="1">
    <citation type="submission" date="2021-01" db="UniProtKB">
        <authorList>
            <consortium name="EnsemblPlants"/>
        </authorList>
    </citation>
    <scope>IDENTIFICATION</scope>
</reference>
<accession>A0A7N0SZH1</accession>
<dbReference type="AlphaFoldDB" id="A0A7N0SZH1"/>
<keyword evidence="4" id="KW-0238">DNA-binding</keyword>
<dbReference type="PANTHER" id="PTHR12506:SF43">
    <property type="entry name" value="ZINC FINGER CCCH DOMAIN-CONTAINING PROTEIN 32"/>
    <property type="match status" value="1"/>
</dbReference>
<dbReference type="GO" id="GO:0008270">
    <property type="term" value="F:zinc ion binding"/>
    <property type="evidence" value="ECO:0007669"/>
    <property type="project" value="UniProtKB-KW"/>
</dbReference>
<dbReference type="Gene3D" id="4.10.1000.10">
    <property type="entry name" value="Zinc finger, CCCH-type"/>
    <property type="match status" value="2"/>
</dbReference>
<dbReference type="InterPro" id="IPR000571">
    <property type="entry name" value="Znf_CCCH"/>
</dbReference>
<keyword evidence="9" id="KW-1185">Reference proteome</keyword>
<dbReference type="Gene3D" id="2.30.30.1190">
    <property type="match status" value="2"/>
</dbReference>
<feature type="domain" description="C3H1-type" evidence="7">
    <location>
        <begin position="276"/>
        <end position="304"/>
    </location>
</feature>
<evidence type="ECO:0000259" key="7">
    <source>
        <dbReference type="PROSITE" id="PS50103"/>
    </source>
</evidence>
<evidence type="ECO:0000256" key="3">
    <source>
        <dbReference type="ARBA" id="ARBA00022833"/>
    </source>
</evidence>
<keyword evidence="2 5" id="KW-0863">Zinc-finger</keyword>
<dbReference type="GO" id="GO:0003729">
    <property type="term" value="F:mRNA binding"/>
    <property type="evidence" value="ECO:0007669"/>
    <property type="project" value="EnsemblPlants"/>
</dbReference>
<protein>
    <recommendedName>
        <fullName evidence="7">C3H1-type domain-containing protein</fullName>
    </recommendedName>
</protein>
<dbReference type="SUPFAM" id="SSF90229">
    <property type="entry name" value="CCCH zinc finger"/>
    <property type="match status" value="5"/>
</dbReference>
<feature type="domain" description="C3H1-type" evidence="7">
    <location>
        <begin position="49"/>
        <end position="77"/>
    </location>
</feature>
<dbReference type="Gramene" id="Kaladp0015s0107.1.v1.1">
    <property type="protein sequence ID" value="Kaladp0015s0107.1.v1.1"/>
    <property type="gene ID" value="Kaladp0015s0107.v1.1"/>
</dbReference>
<dbReference type="InterPro" id="IPR036855">
    <property type="entry name" value="Znf_CCCH_sf"/>
</dbReference>
<feature type="zinc finger region" description="C3H1-type" evidence="5">
    <location>
        <begin position="276"/>
        <end position="304"/>
    </location>
</feature>
<dbReference type="PANTHER" id="PTHR12506">
    <property type="entry name" value="PROTEIN PHOSPHATASE RELATED"/>
    <property type="match status" value="1"/>
</dbReference>
<dbReference type="InterPro" id="IPR050974">
    <property type="entry name" value="Plant_ZF_CCCH"/>
</dbReference>
<evidence type="ECO:0000313" key="9">
    <source>
        <dbReference type="Proteomes" id="UP000594263"/>
    </source>
</evidence>
<proteinExistence type="predicted"/>
<name>A0A7N0SZH1_KALFE</name>
<feature type="domain" description="C3H1-type" evidence="7">
    <location>
        <begin position="322"/>
        <end position="350"/>
    </location>
</feature>
<dbReference type="EnsemblPlants" id="Kaladp0015s0107.1.v1.1">
    <property type="protein sequence ID" value="Kaladp0015s0107.1.v1.1"/>
    <property type="gene ID" value="Kaladp0015s0107.v1.1"/>
</dbReference>
<dbReference type="PROSITE" id="PS50103">
    <property type="entry name" value="ZF_C3H1"/>
    <property type="match status" value="5"/>
</dbReference>
<feature type="zinc finger region" description="C3H1-type" evidence="5">
    <location>
        <begin position="95"/>
        <end position="123"/>
    </location>
</feature>
<feature type="zinc finger region" description="C3H1-type" evidence="5">
    <location>
        <begin position="141"/>
        <end position="169"/>
    </location>
</feature>